<accession>A0A2T3AP05</accession>
<dbReference type="OrthoDB" id="433474at2759"/>
<proteinExistence type="predicted"/>
<feature type="domain" description="Alpha/beta hydrolase fold-3" evidence="2">
    <location>
        <begin position="90"/>
        <end position="295"/>
    </location>
</feature>
<dbReference type="AlphaFoldDB" id="A0A2T3AP05"/>
<dbReference type="PANTHER" id="PTHR48081">
    <property type="entry name" value="AB HYDROLASE SUPERFAMILY PROTEIN C4A8.06C"/>
    <property type="match status" value="1"/>
</dbReference>
<dbReference type="InterPro" id="IPR013094">
    <property type="entry name" value="AB_hydrolase_3"/>
</dbReference>
<dbReference type="GeneID" id="36569499"/>
<keyword evidence="1" id="KW-0378">Hydrolase</keyword>
<dbReference type="SUPFAM" id="SSF53474">
    <property type="entry name" value="alpha/beta-Hydrolases"/>
    <property type="match status" value="1"/>
</dbReference>
<reference evidence="3 4" key="1">
    <citation type="journal article" date="2018" name="New Phytol.">
        <title>Comparative genomics and transcriptomics depict ericoid mycorrhizal fungi as versatile saprotrophs and plant mutualists.</title>
        <authorList>
            <person name="Martino E."/>
            <person name="Morin E."/>
            <person name="Grelet G.A."/>
            <person name="Kuo A."/>
            <person name="Kohler A."/>
            <person name="Daghino S."/>
            <person name="Barry K.W."/>
            <person name="Cichocki N."/>
            <person name="Clum A."/>
            <person name="Dockter R.B."/>
            <person name="Hainaut M."/>
            <person name="Kuo R.C."/>
            <person name="LaButti K."/>
            <person name="Lindahl B.D."/>
            <person name="Lindquist E.A."/>
            <person name="Lipzen A."/>
            <person name="Khouja H.R."/>
            <person name="Magnuson J."/>
            <person name="Murat C."/>
            <person name="Ohm R.A."/>
            <person name="Singer S.W."/>
            <person name="Spatafora J.W."/>
            <person name="Wang M."/>
            <person name="Veneault-Fourrey C."/>
            <person name="Henrissat B."/>
            <person name="Grigoriev I.V."/>
            <person name="Martin F.M."/>
            <person name="Perotto S."/>
        </authorList>
    </citation>
    <scope>NUCLEOTIDE SEQUENCE [LARGE SCALE GENOMIC DNA]</scope>
    <source>
        <strain evidence="3 4">ATCC 22711</strain>
    </source>
</reference>
<gene>
    <name evidence="3" type="ORF">M430DRAFT_111176</name>
</gene>
<protein>
    <recommendedName>
        <fullName evidence="2">Alpha/beta hydrolase fold-3 domain-containing protein</fullName>
    </recommendedName>
</protein>
<evidence type="ECO:0000256" key="1">
    <source>
        <dbReference type="ARBA" id="ARBA00022801"/>
    </source>
</evidence>
<dbReference type="InParanoid" id="A0A2T3AP05"/>
<name>A0A2T3AP05_AMORE</name>
<dbReference type="GO" id="GO:0016787">
    <property type="term" value="F:hydrolase activity"/>
    <property type="evidence" value="ECO:0007669"/>
    <property type="project" value="UniProtKB-KW"/>
</dbReference>
<evidence type="ECO:0000313" key="3">
    <source>
        <dbReference type="EMBL" id="PSS06659.1"/>
    </source>
</evidence>
<dbReference type="EMBL" id="KZ679020">
    <property type="protein sequence ID" value="PSS06659.1"/>
    <property type="molecule type" value="Genomic_DNA"/>
</dbReference>
<dbReference type="InterPro" id="IPR029058">
    <property type="entry name" value="AB_hydrolase_fold"/>
</dbReference>
<dbReference type="RefSeq" id="XP_024716389.1">
    <property type="nucleotide sequence ID" value="XM_024861418.1"/>
</dbReference>
<dbReference type="STRING" id="857342.A0A2T3AP05"/>
<dbReference type="Proteomes" id="UP000241818">
    <property type="component" value="Unassembled WGS sequence"/>
</dbReference>
<dbReference type="Pfam" id="PF07859">
    <property type="entry name" value="Abhydrolase_3"/>
    <property type="match status" value="1"/>
</dbReference>
<evidence type="ECO:0000259" key="2">
    <source>
        <dbReference type="Pfam" id="PF07859"/>
    </source>
</evidence>
<sequence>MPFKLDPEIEAILAPIIKAKGNIPAPAIGDIDARRVTFYNMLGAFNSGHPVPEDVVMQDYYAQTADNHPLLLRWYTKKSANPSTSNSPAVVYIHGGGMILGSVSHWEHIVARYVSASGVPFLSVEYRYAPDYLHPTPLEDAFCGLTWLRDHASELNVDPARIAIMGDSAGGGIAAGVALLSRDRHFNPPIAKQILIYPMLDDRTIIPDPNIVPFATWTYEDNKTGWGALFGSGSVLVSPYAAPARMVDLAGLPPTYIEVGQLDIFLNEDIEYARRLSEVGIATELHVHPGCPHAFEVMPTDTDVAKRSFADRIRVLQSF</sequence>
<dbReference type="Gene3D" id="3.40.50.1820">
    <property type="entry name" value="alpha/beta hydrolase"/>
    <property type="match status" value="1"/>
</dbReference>
<dbReference type="InterPro" id="IPR050300">
    <property type="entry name" value="GDXG_lipolytic_enzyme"/>
</dbReference>
<dbReference type="PANTHER" id="PTHR48081:SF8">
    <property type="entry name" value="ALPHA_BETA HYDROLASE FOLD-3 DOMAIN-CONTAINING PROTEIN-RELATED"/>
    <property type="match status" value="1"/>
</dbReference>
<organism evidence="3 4">
    <name type="scientific">Amorphotheca resinae ATCC 22711</name>
    <dbReference type="NCBI Taxonomy" id="857342"/>
    <lineage>
        <taxon>Eukaryota</taxon>
        <taxon>Fungi</taxon>
        <taxon>Dikarya</taxon>
        <taxon>Ascomycota</taxon>
        <taxon>Pezizomycotina</taxon>
        <taxon>Leotiomycetes</taxon>
        <taxon>Helotiales</taxon>
        <taxon>Amorphothecaceae</taxon>
        <taxon>Amorphotheca</taxon>
    </lineage>
</organism>
<keyword evidence="4" id="KW-1185">Reference proteome</keyword>
<evidence type="ECO:0000313" key="4">
    <source>
        <dbReference type="Proteomes" id="UP000241818"/>
    </source>
</evidence>